<gene>
    <name evidence="2" type="ORF">FDQ92_07730</name>
</gene>
<organism evidence="2 3">
    <name type="scientific">Desulfoglaeba alkanexedens ALDC</name>
    <dbReference type="NCBI Taxonomy" id="980445"/>
    <lineage>
        <taxon>Bacteria</taxon>
        <taxon>Pseudomonadati</taxon>
        <taxon>Thermodesulfobacteriota</taxon>
        <taxon>Syntrophobacteria</taxon>
        <taxon>Syntrophobacterales</taxon>
        <taxon>Syntrophobacteraceae</taxon>
        <taxon>Desulfoglaeba</taxon>
    </lineage>
</organism>
<feature type="region of interest" description="Disordered" evidence="1">
    <location>
        <begin position="82"/>
        <end position="122"/>
    </location>
</feature>
<dbReference type="Proteomes" id="UP000298602">
    <property type="component" value="Chromosome"/>
</dbReference>
<feature type="compositionally biased region" description="Basic and acidic residues" evidence="1">
    <location>
        <begin position="104"/>
        <end position="113"/>
    </location>
</feature>
<proteinExistence type="predicted"/>
<evidence type="ECO:0000256" key="1">
    <source>
        <dbReference type="SAM" id="MobiDB-lite"/>
    </source>
</evidence>
<sequence>MRTETVVGADDIALRRCRTGSNGLLDDRPIQPRGIHGGPFRGLPQKEDRMPANEHVPVSVDEVISEIATILARGYMRHRNGRRLAPDSDGGAAHVAQVEESEAFTEKRLDVSGHRSLHSFTS</sequence>
<dbReference type="OrthoDB" id="9810300at2"/>
<dbReference type="KEGG" id="dax:FDQ92_07730"/>
<evidence type="ECO:0000313" key="2">
    <source>
        <dbReference type="EMBL" id="QCQ22069.1"/>
    </source>
</evidence>
<protein>
    <submittedName>
        <fullName evidence="2">Uncharacterized protein</fullName>
    </submittedName>
</protein>
<dbReference type="RefSeq" id="WP_137424038.1">
    <property type="nucleotide sequence ID" value="NZ_CP040098.1"/>
</dbReference>
<feature type="region of interest" description="Disordered" evidence="1">
    <location>
        <begin position="20"/>
        <end position="48"/>
    </location>
</feature>
<reference evidence="2 3" key="1">
    <citation type="submission" date="2019-05" db="EMBL/GenBank/DDBJ databases">
        <title>The Complete Genome Sequence of the n-alkane-degrading Desulfoglaeba alkanexedens ALDC reveals multiple alkylsuccinate synthase gene clusters.</title>
        <authorList>
            <person name="Callaghan A.V."/>
            <person name="Davidova I.A."/>
            <person name="Duncan K.E."/>
            <person name="Morris B."/>
            <person name="McInerney M.J."/>
        </authorList>
    </citation>
    <scope>NUCLEOTIDE SEQUENCE [LARGE SCALE GENOMIC DNA]</scope>
    <source>
        <strain evidence="2 3">ALDC</strain>
    </source>
</reference>
<evidence type="ECO:0000313" key="3">
    <source>
        <dbReference type="Proteomes" id="UP000298602"/>
    </source>
</evidence>
<accession>A0A4P8L2L4</accession>
<reference evidence="2 3" key="2">
    <citation type="submission" date="2019-05" db="EMBL/GenBank/DDBJ databases">
        <authorList>
            <person name="Suflita J.M."/>
            <person name="Marks C.R."/>
        </authorList>
    </citation>
    <scope>NUCLEOTIDE SEQUENCE [LARGE SCALE GENOMIC DNA]</scope>
    <source>
        <strain evidence="2 3">ALDC</strain>
    </source>
</reference>
<keyword evidence="3" id="KW-1185">Reference proteome</keyword>
<name>A0A4P8L2L4_9BACT</name>
<dbReference type="AlphaFoldDB" id="A0A4P8L2L4"/>
<dbReference type="EMBL" id="CP040098">
    <property type="protein sequence ID" value="QCQ22069.1"/>
    <property type="molecule type" value="Genomic_DNA"/>
</dbReference>